<dbReference type="SUPFAM" id="SSF56529">
    <property type="entry name" value="FAH"/>
    <property type="match status" value="1"/>
</dbReference>
<dbReference type="InterPro" id="IPR011234">
    <property type="entry name" value="Fumarylacetoacetase-like_C"/>
</dbReference>
<dbReference type="Proteomes" id="UP001148614">
    <property type="component" value="Unassembled WGS sequence"/>
</dbReference>
<dbReference type="FunFam" id="3.90.850.10:FF:000002">
    <property type="entry name" value="2-hydroxyhepta-2,4-diene-1,7-dioate isomerase"/>
    <property type="match status" value="1"/>
</dbReference>
<dbReference type="Gene3D" id="3.90.850.10">
    <property type="entry name" value="Fumarylacetoacetase-like, C-terminal domain"/>
    <property type="match status" value="1"/>
</dbReference>
<dbReference type="GO" id="GO:0006107">
    <property type="term" value="P:oxaloacetate metabolic process"/>
    <property type="evidence" value="ECO:0007669"/>
    <property type="project" value="UniProtKB-ARBA"/>
</dbReference>
<protein>
    <recommendedName>
        <fullName evidence="3">Fumarylacetoacetase-like C-terminal domain-containing protein</fullName>
    </recommendedName>
</protein>
<comment type="similarity">
    <text evidence="1">Belongs to the FAH family.</text>
</comment>
<evidence type="ECO:0000313" key="4">
    <source>
        <dbReference type="EMBL" id="KAJ3551769.1"/>
    </source>
</evidence>
<dbReference type="GO" id="GO:0050163">
    <property type="term" value="F:oxaloacetate tautomerase activity"/>
    <property type="evidence" value="ECO:0007669"/>
    <property type="project" value="UniProtKB-ARBA"/>
</dbReference>
<dbReference type="VEuPathDB" id="FungiDB:F4678DRAFT_425136"/>
<dbReference type="EMBL" id="JANPWZ010003655">
    <property type="protein sequence ID" value="KAJ3551769.1"/>
    <property type="molecule type" value="Genomic_DNA"/>
</dbReference>
<reference evidence="4" key="1">
    <citation type="submission" date="2022-07" db="EMBL/GenBank/DDBJ databases">
        <title>Genome Sequence of Xylaria arbuscula.</title>
        <authorList>
            <person name="Buettner E."/>
        </authorList>
    </citation>
    <scope>NUCLEOTIDE SEQUENCE</scope>
    <source>
        <strain evidence="4">VT107</strain>
    </source>
</reference>
<feature type="domain" description="Fumarylacetoacetase-like C-terminal" evidence="3">
    <location>
        <begin position="74"/>
        <end position="265"/>
    </location>
</feature>
<dbReference type="Pfam" id="PF01557">
    <property type="entry name" value="FAA_hydrolase"/>
    <property type="match status" value="1"/>
</dbReference>
<dbReference type="InterPro" id="IPR036663">
    <property type="entry name" value="Fumarylacetoacetase_C_sf"/>
</dbReference>
<dbReference type="GO" id="GO:0046872">
    <property type="term" value="F:metal ion binding"/>
    <property type="evidence" value="ECO:0007669"/>
    <property type="project" value="UniProtKB-KW"/>
</dbReference>
<keyword evidence="5" id="KW-1185">Reference proteome</keyword>
<organism evidence="4 5">
    <name type="scientific">Xylaria arbuscula</name>
    <dbReference type="NCBI Taxonomy" id="114810"/>
    <lineage>
        <taxon>Eukaryota</taxon>
        <taxon>Fungi</taxon>
        <taxon>Dikarya</taxon>
        <taxon>Ascomycota</taxon>
        <taxon>Pezizomycotina</taxon>
        <taxon>Sordariomycetes</taxon>
        <taxon>Xylariomycetidae</taxon>
        <taxon>Xylariales</taxon>
        <taxon>Xylariaceae</taxon>
        <taxon>Xylaria</taxon>
    </lineage>
</organism>
<proteinExistence type="inferred from homology"/>
<keyword evidence="2" id="KW-0479">Metal-binding</keyword>
<evidence type="ECO:0000313" key="5">
    <source>
        <dbReference type="Proteomes" id="UP001148614"/>
    </source>
</evidence>
<name>A0A9W8TH31_9PEZI</name>
<evidence type="ECO:0000259" key="3">
    <source>
        <dbReference type="Pfam" id="PF01557"/>
    </source>
</evidence>
<evidence type="ECO:0000256" key="2">
    <source>
        <dbReference type="ARBA" id="ARBA00022723"/>
    </source>
</evidence>
<comment type="caution">
    <text evidence="4">The sequence shown here is derived from an EMBL/GenBank/DDBJ whole genome shotgun (WGS) entry which is preliminary data.</text>
</comment>
<dbReference type="PANTHER" id="PTHR11820">
    <property type="entry name" value="ACYLPYRUVASE"/>
    <property type="match status" value="1"/>
</dbReference>
<dbReference type="PANTHER" id="PTHR11820:SF112">
    <property type="entry name" value="FUMARYLACETOACETATE HYDROLASE FAMILY PROTEIN (AFU_ORTHOLOGUE AFUA_1G02370)-RELATED"/>
    <property type="match status" value="1"/>
</dbReference>
<evidence type="ECO:0000256" key="1">
    <source>
        <dbReference type="ARBA" id="ARBA00010211"/>
    </source>
</evidence>
<accession>A0A9W8TH31</accession>
<sequence>MEDSNKMGNWTHLIRFIAKEDQQVHLGQIIDTGRDVGRDSVDGVEIKAYLIRGSIFDGKVIANVVYTVEREGGFALPEVPVLFTKPRTALADPYPASVTIPKVAQDGTSDYEAELCAVIGRTGRDIPEEEALDYVLGYTGSNDVSARKLQLLTAQWCFAKGLDGSCPLGPVLVAPSAIPDPQQLAIKAIYNGHVVQSGHTGDMIFTLRQQIAYLSQGTTLEAGSIILTGTPAGIGFFRKPPVVLEDGGDIRVEIESIGTLVNRVRYDND</sequence>
<gene>
    <name evidence="4" type="ORF">NPX13_g11284</name>
</gene>
<dbReference type="AlphaFoldDB" id="A0A9W8TH31"/>